<keyword evidence="2" id="KW-0963">Cytoplasm</keyword>
<comment type="subunit">
    <text evidence="3">Interacts promiscuously (via SAM domain) with EPHA5, EPHA6, EPHA7, EPHA8, EPHB1, EPHB2, EPHB3 and EPHB4 (via SAM domain) (in vitro).</text>
</comment>
<dbReference type="AlphaFoldDB" id="A0A8C4NCU5"/>
<dbReference type="FunFam" id="1.10.150.50:FF:000055">
    <property type="entry name" value="Sterile alpha motif domain containing 5"/>
    <property type="match status" value="1"/>
</dbReference>
<name>A0A8C4NCU5_EPTBU</name>
<evidence type="ECO:0000259" key="5">
    <source>
        <dbReference type="PROSITE" id="PS50105"/>
    </source>
</evidence>
<dbReference type="InterPro" id="IPR001660">
    <property type="entry name" value="SAM"/>
</dbReference>
<dbReference type="Ensembl" id="ENSEBUT00000005138.1">
    <property type="protein sequence ID" value="ENSEBUP00000004700.1"/>
    <property type="gene ID" value="ENSEBUG00000003261.1"/>
</dbReference>
<evidence type="ECO:0000256" key="4">
    <source>
        <dbReference type="ARBA" id="ARBA00073398"/>
    </source>
</evidence>
<comment type="subcellular location">
    <subcellularLocation>
        <location evidence="1">Cytoplasm</location>
    </subcellularLocation>
</comment>
<dbReference type="PROSITE" id="PS50105">
    <property type="entry name" value="SAM_DOMAIN"/>
    <property type="match status" value="1"/>
</dbReference>
<sequence>MAANVVAAWLQALRLPQYTSSFLDNGYDDLEVCRHIEDADLDAIGVTSLLHRRAIRTAVARLRTQAMARPGPDYCTLEAGLSWDPDWLEPTSLSCYDWMPQAPPARVTYPRLRLKIMLRDKLARDGIRFGGSANKVYTNKINVSTDCSNYNCI</sequence>
<evidence type="ECO:0000313" key="7">
    <source>
        <dbReference type="Proteomes" id="UP000694388"/>
    </source>
</evidence>
<evidence type="ECO:0000256" key="1">
    <source>
        <dbReference type="ARBA" id="ARBA00004496"/>
    </source>
</evidence>
<evidence type="ECO:0000256" key="3">
    <source>
        <dbReference type="ARBA" id="ARBA00065890"/>
    </source>
</evidence>
<dbReference type="GeneTree" id="ENSGT00510000048701"/>
<dbReference type="Gene3D" id="1.10.150.50">
    <property type="entry name" value="Transcription Factor, Ets-1"/>
    <property type="match status" value="1"/>
</dbReference>
<dbReference type="InterPro" id="IPR051725">
    <property type="entry name" value="SAM-SH3_domain_protein"/>
</dbReference>
<dbReference type="InterPro" id="IPR013761">
    <property type="entry name" value="SAM/pointed_sf"/>
</dbReference>
<reference evidence="6" key="2">
    <citation type="submission" date="2025-09" db="UniProtKB">
        <authorList>
            <consortium name="Ensembl"/>
        </authorList>
    </citation>
    <scope>IDENTIFICATION</scope>
</reference>
<accession>A0A8C4NCU5</accession>
<reference evidence="6" key="1">
    <citation type="submission" date="2025-08" db="UniProtKB">
        <authorList>
            <consortium name="Ensembl"/>
        </authorList>
    </citation>
    <scope>IDENTIFICATION</scope>
</reference>
<dbReference type="PANTHER" id="PTHR12301">
    <property type="entry name" value="SAM-DOMAIN, SH3 AND NUCLEAR LOCALIZATION SIGNALS PROTEIN RELATED"/>
    <property type="match status" value="1"/>
</dbReference>
<protein>
    <recommendedName>
        <fullName evidence="4">Sterile alpha motif domain-containing protein 5</fullName>
    </recommendedName>
</protein>
<organism evidence="6 7">
    <name type="scientific">Eptatretus burgeri</name>
    <name type="common">Inshore hagfish</name>
    <dbReference type="NCBI Taxonomy" id="7764"/>
    <lineage>
        <taxon>Eukaryota</taxon>
        <taxon>Metazoa</taxon>
        <taxon>Chordata</taxon>
        <taxon>Craniata</taxon>
        <taxon>Vertebrata</taxon>
        <taxon>Cyclostomata</taxon>
        <taxon>Myxini</taxon>
        <taxon>Myxiniformes</taxon>
        <taxon>Myxinidae</taxon>
        <taxon>Eptatretinae</taxon>
        <taxon>Eptatretus</taxon>
    </lineage>
</organism>
<dbReference type="GO" id="GO:0005737">
    <property type="term" value="C:cytoplasm"/>
    <property type="evidence" value="ECO:0007669"/>
    <property type="project" value="UniProtKB-SubCell"/>
</dbReference>
<dbReference type="SMART" id="SM00454">
    <property type="entry name" value="SAM"/>
    <property type="match status" value="1"/>
</dbReference>
<dbReference type="SUPFAM" id="SSF47769">
    <property type="entry name" value="SAM/Pointed domain"/>
    <property type="match status" value="1"/>
</dbReference>
<dbReference type="OMA" id="LEFLMNW"/>
<feature type="domain" description="SAM" evidence="5">
    <location>
        <begin position="1"/>
        <end position="65"/>
    </location>
</feature>
<dbReference type="Proteomes" id="UP000694388">
    <property type="component" value="Unplaced"/>
</dbReference>
<dbReference type="PANTHER" id="PTHR12301:SF8">
    <property type="entry name" value="STERILE ALPHA MOTIF DOMAIN-CONTAINING PROTEIN 5"/>
    <property type="match status" value="1"/>
</dbReference>
<dbReference type="Pfam" id="PF00536">
    <property type="entry name" value="SAM_1"/>
    <property type="match status" value="1"/>
</dbReference>
<proteinExistence type="predicted"/>
<keyword evidence="7" id="KW-1185">Reference proteome</keyword>
<evidence type="ECO:0000313" key="6">
    <source>
        <dbReference type="Ensembl" id="ENSEBUP00000004700.1"/>
    </source>
</evidence>
<evidence type="ECO:0000256" key="2">
    <source>
        <dbReference type="ARBA" id="ARBA00022490"/>
    </source>
</evidence>